<name>G4XHC3_POSOC</name>
<dbReference type="AlphaFoldDB" id="G4XHC3"/>
<dbReference type="EMBL" id="JF811732">
    <property type="protein sequence ID" value="AEP40949.1"/>
    <property type="molecule type" value="Genomic_DNA"/>
</dbReference>
<proteinExistence type="evidence at transcript level"/>
<evidence type="ECO:0000256" key="1">
    <source>
        <dbReference type="SAM" id="MobiDB-lite"/>
    </source>
</evidence>
<sequence>SYCRRFRVGNSLIPAGRQAGASNRIAWHANSSAATHLPLARPPPEPTQPSQSINPPANTPRNLLELATHVPLVVNLARDTHLVLYE</sequence>
<reference evidence="3" key="1">
    <citation type="submission" date="2011-04" db="EMBL/GenBank/DDBJ databases">
        <title>Does Cd toxicity in plants act through DNA methylation and chromatin repatterning mechanisms?</title>
        <authorList>
            <person name="Greco M."/>
            <person name="Chiappetta A."/>
            <person name="Bruno L."/>
            <person name="Bitonti M.B."/>
        </authorList>
    </citation>
    <scope>NUCLEOTIDE SEQUENCE</scope>
</reference>
<dbReference type="EMBL" id="JF787625">
    <property type="protein sequence ID" value="AEP33254.1"/>
    <property type="molecule type" value="mRNA"/>
</dbReference>
<feature type="non-terminal residue" evidence="3">
    <location>
        <position position="1"/>
    </location>
</feature>
<accession>G4XHC3</accession>
<organism evidence="3">
    <name type="scientific">Posidonia oceanica</name>
    <name type="common">Mediterranean tapeweed</name>
    <dbReference type="NCBI Taxonomy" id="55489"/>
    <lineage>
        <taxon>Eukaryota</taxon>
        <taxon>Viridiplantae</taxon>
        <taxon>Streptophyta</taxon>
        <taxon>Embryophyta</taxon>
        <taxon>Tracheophyta</taxon>
        <taxon>Spermatophyta</taxon>
        <taxon>Magnoliopsida</taxon>
        <taxon>Liliopsida</taxon>
        <taxon>Posidoniaceae</taxon>
        <taxon>Posidonia</taxon>
    </lineage>
</organism>
<protein>
    <submittedName>
        <fullName evidence="2 3">Zinc ion binding</fullName>
    </submittedName>
</protein>
<evidence type="ECO:0000313" key="2">
    <source>
        <dbReference type="EMBL" id="AEP33254.1"/>
    </source>
</evidence>
<feature type="compositionally biased region" description="Polar residues" evidence="1">
    <location>
        <begin position="48"/>
        <end position="60"/>
    </location>
</feature>
<feature type="non-terminal residue" evidence="3">
    <location>
        <position position="86"/>
    </location>
</feature>
<evidence type="ECO:0000313" key="3">
    <source>
        <dbReference type="EMBL" id="AEP40949.1"/>
    </source>
</evidence>
<feature type="region of interest" description="Disordered" evidence="1">
    <location>
        <begin position="32"/>
        <end position="60"/>
    </location>
</feature>